<comment type="pathway">
    <text evidence="7">Metabolic intermediate biosynthesis; chorismate biosynthesis; chorismate from D-erythrose 4-phosphate and phosphoenolpyruvate: step 5/7.</text>
</comment>
<keyword evidence="3 7" id="KW-0547">Nucleotide-binding</keyword>
<dbReference type="Pfam" id="PF01202">
    <property type="entry name" value="SKI"/>
    <property type="match status" value="1"/>
</dbReference>
<keyword evidence="1 7" id="KW-0028">Amino-acid biosynthesis</keyword>
<keyword evidence="4 7" id="KW-0418">Kinase</keyword>
<keyword evidence="2 7" id="KW-0808">Transferase</keyword>
<reference evidence="8 9" key="1">
    <citation type="submission" date="2024-07" db="EMBL/GenBank/DDBJ databases">
        <title>Molecular mechanisms and environmental adaptations of flagellar loss and biofilm growth of Rhodanobacter under environmental stress.</title>
        <authorList>
            <person name="Chen M."/>
        </authorList>
    </citation>
    <scope>NUCLEOTIDE SEQUENCE [LARGE SCALE GENOMIC DNA]</scope>
    <source>
        <strain evidence="8 9">RS22</strain>
    </source>
</reference>
<dbReference type="HAMAP" id="MF_00109">
    <property type="entry name" value="Shikimate_kinase"/>
    <property type="match status" value="1"/>
</dbReference>
<dbReference type="PRINTS" id="PR01100">
    <property type="entry name" value="SHIKIMTKNASE"/>
</dbReference>
<proteinExistence type="inferred from homology"/>
<comment type="cofactor">
    <cofactor evidence="7">
        <name>Mg(2+)</name>
        <dbReference type="ChEBI" id="CHEBI:18420"/>
    </cofactor>
    <text evidence="7">Binds 1 Mg(2+) ion per subunit.</text>
</comment>
<organism evidence="8 9">
    <name type="scientific">Rhodanobacter humi</name>
    <dbReference type="NCBI Taxonomy" id="1888173"/>
    <lineage>
        <taxon>Bacteria</taxon>
        <taxon>Pseudomonadati</taxon>
        <taxon>Pseudomonadota</taxon>
        <taxon>Gammaproteobacteria</taxon>
        <taxon>Lysobacterales</taxon>
        <taxon>Rhodanobacteraceae</taxon>
        <taxon>Rhodanobacter</taxon>
    </lineage>
</organism>
<comment type="catalytic activity">
    <reaction evidence="7">
        <text>shikimate + ATP = 3-phosphoshikimate + ADP + H(+)</text>
        <dbReference type="Rhea" id="RHEA:13121"/>
        <dbReference type="ChEBI" id="CHEBI:15378"/>
        <dbReference type="ChEBI" id="CHEBI:30616"/>
        <dbReference type="ChEBI" id="CHEBI:36208"/>
        <dbReference type="ChEBI" id="CHEBI:145989"/>
        <dbReference type="ChEBI" id="CHEBI:456216"/>
        <dbReference type="EC" id="2.7.1.71"/>
    </reaction>
</comment>
<feature type="binding site" evidence="7">
    <location>
        <position position="18"/>
    </location>
    <ligand>
        <name>Mg(2+)</name>
        <dbReference type="ChEBI" id="CHEBI:18420"/>
    </ligand>
</feature>
<comment type="similarity">
    <text evidence="7">Belongs to the shikimate kinase family.</text>
</comment>
<evidence type="ECO:0000256" key="1">
    <source>
        <dbReference type="ARBA" id="ARBA00022605"/>
    </source>
</evidence>
<keyword evidence="7" id="KW-0479">Metal-binding</keyword>
<evidence type="ECO:0000313" key="8">
    <source>
        <dbReference type="EMBL" id="MEY2181702.1"/>
    </source>
</evidence>
<evidence type="ECO:0000256" key="6">
    <source>
        <dbReference type="ARBA" id="ARBA00023141"/>
    </source>
</evidence>
<dbReference type="SUPFAM" id="SSF52540">
    <property type="entry name" value="P-loop containing nucleoside triphosphate hydrolases"/>
    <property type="match status" value="1"/>
</dbReference>
<dbReference type="CDD" id="cd00464">
    <property type="entry name" value="SK"/>
    <property type="match status" value="1"/>
</dbReference>
<comment type="subunit">
    <text evidence="7">Monomer.</text>
</comment>
<evidence type="ECO:0000256" key="7">
    <source>
        <dbReference type="HAMAP-Rule" id="MF_00109"/>
    </source>
</evidence>
<keyword evidence="9" id="KW-1185">Reference proteome</keyword>
<feature type="binding site" evidence="7">
    <location>
        <begin position="14"/>
        <end position="19"/>
    </location>
    <ligand>
        <name>ATP</name>
        <dbReference type="ChEBI" id="CHEBI:30616"/>
    </ligand>
</feature>
<feature type="binding site" evidence="7">
    <location>
        <position position="139"/>
    </location>
    <ligand>
        <name>substrate</name>
    </ligand>
</feature>
<feature type="binding site" evidence="7">
    <location>
        <position position="60"/>
    </location>
    <ligand>
        <name>substrate</name>
    </ligand>
</feature>
<protein>
    <recommendedName>
        <fullName evidence="7">Shikimate kinase</fullName>
        <shortName evidence="7">SK</shortName>
        <ecNumber evidence="7">2.7.1.71</ecNumber>
    </recommendedName>
</protein>
<evidence type="ECO:0000256" key="5">
    <source>
        <dbReference type="ARBA" id="ARBA00022840"/>
    </source>
</evidence>
<comment type="caution">
    <text evidence="8">The sequence shown here is derived from an EMBL/GenBank/DDBJ whole genome shotgun (WGS) entry which is preliminary data.</text>
</comment>
<dbReference type="InterPro" id="IPR031322">
    <property type="entry name" value="Shikimate/glucono_kinase"/>
</dbReference>
<dbReference type="GO" id="GO:0004765">
    <property type="term" value="F:shikimate kinase activity"/>
    <property type="evidence" value="ECO:0007669"/>
    <property type="project" value="UniProtKB-EC"/>
</dbReference>
<dbReference type="Proteomes" id="UP001562159">
    <property type="component" value="Unassembled WGS sequence"/>
</dbReference>
<evidence type="ECO:0000313" key="9">
    <source>
        <dbReference type="Proteomes" id="UP001562159"/>
    </source>
</evidence>
<evidence type="ECO:0000256" key="4">
    <source>
        <dbReference type="ARBA" id="ARBA00022777"/>
    </source>
</evidence>
<dbReference type="PANTHER" id="PTHR21087:SF16">
    <property type="entry name" value="SHIKIMATE KINASE 1, CHLOROPLASTIC"/>
    <property type="match status" value="1"/>
</dbReference>
<dbReference type="InterPro" id="IPR000623">
    <property type="entry name" value="Shikimate_kinase/TSH1"/>
</dbReference>
<keyword evidence="6 7" id="KW-0057">Aromatic amino acid biosynthesis</keyword>
<name>A0ABV4AMT2_9GAMM</name>
<dbReference type="Gene3D" id="3.40.50.300">
    <property type="entry name" value="P-loop containing nucleotide triphosphate hydrolases"/>
    <property type="match status" value="1"/>
</dbReference>
<evidence type="ECO:0000256" key="2">
    <source>
        <dbReference type="ARBA" id="ARBA00022679"/>
    </source>
</evidence>
<evidence type="ECO:0000256" key="3">
    <source>
        <dbReference type="ARBA" id="ARBA00022741"/>
    </source>
</evidence>
<dbReference type="PANTHER" id="PTHR21087">
    <property type="entry name" value="SHIKIMATE KINASE"/>
    <property type="match status" value="1"/>
</dbReference>
<keyword evidence="7" id="KW-0460">Magnesium</keyword>
<comment type="function">
    <text evidence="7">Catalyzes the specific phosphorylation of the 3-hydroxyl group of shikimic acid using ATP as a cosubstrate.</text>
</comment>
<sequence length="184" mass="19964">MNPSRNLFLIGPTGAGKTSVGRRLAAHYGLAFVDLDHEIERRTGTDVATVFAVEGEAGFRRRESALLDEFSAGDDVLLVTGAGAVLAADNRALLATRGYVLWLQAGVEQQLERLAHDHQRPLLAGTDRRTQLEAMAVIREPLYRETADLALPATHGIAAICTQAIVLIDRHWQRHSLPTPSPAA</sequence>
<feature type="binding site" evidence="7">
    <location>
        <position position="36"/>
    </location>
    <ligand>
        <name>substrate</name>
    </ligand>
</feature>
<dbReference type="InterPro" id="IPR027417">
    <property type="entry name" value="P-loop_NTPase"/>
</dbReference>
<gene>
    <name evidence="7" type="primary">aroK</name>
    <name evidence="8" type="ORF">AB7878_04675</name>
</gene>
<accession>A0ABV4AMT2</accession>
<keyword evidence="7" id="KW-0963">Cytoplasm</keyword>
<dbReference type="EC" id="2.7.1.71" evidence="7"/>
<feature type="binding site" evidence="7">
    <location>
        <position position="120"/>
    </location>
    <ligand>
        <name>ATP</name>
        <dbReference type="ChEBI" id="CHEBI:30616"/>
    </ligand>
</feature>
<dbReference type="EMBL" id="JBGBPY010000001">
    <property type="protein sequence ID" value="MEY2181702.1"/>
    <property type="molecule type" value="Genomic_DNA"/>
</dbReference>
<keyword evidence="5 7" id="KW-0067">ATP-binding</keyword>
<comment type="subcellular location">
    <subcellularLocation>
        <location evidence="7">Cytoplasm</location>
    </subcellularLocation>
</comment>
<comment type="caution">
    <text evidence="7">Lacks conserved residue(s) required for the propagation of feature annotation.</text>
</comment>